<accession>A0ABU1DIB6</accession>
<name>A0ABU1DIB6_9HYPH</name>
<evidence type="ECO:0000313" key="1">
    <source>
        <dbReference type="EMBL" id="MDR4307765.1"/>
    </source>
</evidence>
<dbReference type="Proteomes" id="UP001181622">
    <property type="component" value="Unassembled WGS sequence"/>
</dbReference>
<organism evidence="1 2">
    <name type="scientific">Chelatococcus sambhunathii</name>
    <dbReference type="NCBI Taxonomy" id="363953"/>
    <lineage>
        <taxon>Bacteria</taxon>
        <taxon>Pseudomonadati</taxon>
        <taxon>Pseudomonadota</taxon>
        <taxon>Alphaproteobacteria</taxon>
        <taxon>Hyphomicrobiales</taxon>
        <taxon>Chelatococcaceae</taxon>
        <taxon>Chelatococcus</taxon>
    </lineage>
</organism>
<dbReference type="EMBL" id="JADBEO010000032">
    <property type="protein sequence ID" value="MDR4307765.1"/>
    <property type="molecule type" value="Genomic_DNA"/>
</dbReference>
<reference evidence="1" key="1">
    <citation type="submission" date="2020-10" db="EMBL/GenBank/DDBJ databases">
        <authorList>
            <person name="Abbas A."/>
            <person name="Razzaq R."/>
            <person name="Waqas M."/>
            <person name="Abbas N."/>
            <person name="Nielsen T.K."/>
            <person name="Hansen L.H."/>
            <person name="Hussain S."/>
            <person name="Shahid M."/>
        </authorList>
    </citation>
    <scope>NUCLEOTIDE SEQUENCE</scope>
    <source>
        <strain evidence="1">S14</strain>
    </source>
</reference>
<comment type="caution">
    <text evidence="1">The sequence shown here is derived from an EMBL/GenBank/DDBJ whole genome shotgun (WGS) entry which is preliminary data.</text>
</comment>
<proteinExistence type="predicted"/>
<protein>
    <submittedName>
        <fullName evidence="1">Uncharacterized protein</fullName>
    </submittedName>
</protein>
<keyword evidence="2" id="KW-1185">Reference proteome</keyword>
<gene>
    <name evidence="1" type="ORF">IHQ68_14165</name>
</gene>
<evidence type="ECO:0000313" key="2">
    <source>
        <dbReference type="Proteomes" id="UP001181622"/>
    </source>
</evidence>
<sequence length="112" mass="12490">MSTKTSSAMSQSVGLLVRFRTGWQVEIADRWQVCSTPRAESDLYDVVAAVMHDDSVAPANHVDQRVWTIRAMGMLTARLVQVVSHPFTTVSYHYPALGFHRQEAVPTSENSI</sequence>